<dbReference type="CDD" id="cd04182">
    <property type="entry name" value="GT_2_like_f"/>
    <property type="match status" value="1"/>
</dbReference>
<dbReference type="EMBL" id="LAZL01000001">
    <property type="protein sequence ID" value="KMT67084.1"/>
    <property type="molecule type" value="Genomic_DNA"/>
</dbReference>
<gene>
    <name evidence="3" type="ORF">XM47_00395</name>
</gene>
<dbReference type="InterPro" id="IPR029044">
    <property type="entry name" value="Nucleotide-diphossugar_trans"/>
</dbReference>
<accession>A0A0J8H0V7</accession>
<dbReference type="RefSeq" id="WP_048688062.1">
    <property type="nucleotide sequence ID" value="NZ_KQ130482.1"/>
</dbReference>
<organism evidence="3 4">
    <name type="scientific">Catenovulum maritimum</name>
    <dbReference type="NCBI Taxonomy" id="1513271"/>
    <lineage>
        <taxon>Bacteria</taxon>
        <taxon>Pseudomonadati</taxon>
        <taxon>Pseudomonadota</taxon>
        <taxon>Gammaproteobacteria</taxon>
        <taxon>Alteromonadales</taxon>
        <taxon>Alteromonadaceae</taxon>
        <taxon>Catenovulum</taxon>
    </lineage>
</organism>
<dbReference type="Gene3D" id="3.90.550.10">
    <property type="entry name" value="Spore Coat Polysaccharide Biosynthesis Protein SpsA, Chain A"/>
    <property type="match status" value="1"/>
</dbReference>
<keyword evidence="1" id="KW-0460">Magnesium</keyword>
<sequence length="202" mass="22740">MISLIVLAAGEGSRFDGIKQLANFNQQHLINFQLDKLLSLNIPVVLVLGYQADYIKSQILGSLLDKITVIENTHWQSGLASSIKSSIHYLKDKQPESSSVLFTLLDQALVTRNELIDLIEKYKQKPEQICSSFYDGHLGCPAIFPASYFDELLKLKGDQGALKIIKSVKKFQQTQIDNAEFDIDTQSQLNTYNHIYSTRSLS</sequence>
<evidence type="ECO:0000313" key="4">
    <source>
        <dbReference type="Proteomes" id="UP000037600"/>
    </source>
</evidence>
<comment type="caution">
    <text evidence="3">The sequence shown here is derived from an EMBL/GenBank/DDBJ whole genome shotgun (WGS) entry which is preliminary data.</text>
</comment>
<dbReference type="AlphaFoldDB" id="A0A0J8H0V7"/>
<feature type="domain" description="MobA-like NTP transferase" evidence="2">
    <location>
        <begin position="5"/>
        <end position="167"/>
    </location>
</feature>
<dbReference type="Proteomes" id="UP000037600">
    <property type="component" value="Unassembled WGS sequence"/>
</dbReference>
<dbReference type="STRING" id="1513271.XM47_00395"/>
<name>A0A0J8H0V7_9ALTE</name>
<evidence type="ECO:0000313" key="3">
    <source>
        <dbReference type="EMBL" id="KMT67084.1"/>
    </source>
</evidence>
<dbReference type="InterPro" id="IPR025877">
    <property type="entry name" value="MobA-like_NTP_Trfase"/>
</dbReference>
<keyword evidence="4" id="KW-1185">Reference proteome</keyword>
<dbReference type="PANTHER" id="PTHR43777">
    <property type="entry name" value="MOLYBDENUM COFACTOR CYTIDYLYLTRANSFERASE"/>
    <property type="match status" value="1"/>
</dbReference>
<dbReference type="PANTHER" id="PTHR43777:SF1">
    <property type="entry name" value="MOLYBDENUM COFACTOR CYTIDYLYLTRANSFERASE"/>
    <property type="match status" value="1"/>
</dbReference>
<dbReference type="OrthoDB" id="5298023at2"/>
<evidence type="ECO:0000259" key="2">
    <source>
        <dbReference type="Pfam" id="PF12804"/>
    </source>
</evidence>
<evidence type="ECO:0000256" key="1">
    <source>
        <dbReference type="ARBA" id="ARBA00022842"/>
    </source>
</evidence>
<dbReference type="GO" id="GO:0016779">
    <property type="term" value="F:nucleotidyltransferase activity"/>
    <property type="evidence" value="ECO:0007669"/>
    <property type="project" value="UniProtKB-ARBA"/>
</dbReference>
<dbReference type="Pfam" id="PF12804">
    <property type="entry name" value="NTP_transf_3"/>
    <property type="match status" value="1"/>
</dbReference>
<dbReference type="SUPFAM" id="SSF53448">
    <property type="entry name" value="Nucleotide-diphospho-sugar transferases"/>
    <property type="match status" value="1"/>
</dbReference>
<proteinExistence type="predicted"/>
<protein>
    <recommendedName>
        <fullName evidence="2">MobA-like NTP transferase domain-containing protein</fullName>
    </recommendedName>
</protein>
<reference evidence="3 4" key="1">
    <citation type="submission" date="2015-04" db="EMBL/GenBank/DDBJ databases">
        <title>Draft Genome Sequence of the Novel Agar-Digesting Marine Bacterium Q1.</title>
        <authorList>
            <person name="Li Y."/>
            <person name="Li D."/>
            <person name="Chen G."/>
            <person name="Du Z."/>
        </authorList>
    </citation>
    <scope>NUCLEOTIDE SEQUENCE [LARGE SCALE GENOMIC DNA]</scope>
    <source>
        <strain evidence="3 4">Q1</strain>
    </source>
</reference>